<keyword evidence="2" id="KW-1185">Reference proteome</keyword>
<reference evidence="1" key="2">
    <citation type="journal article" date="2020" name="Nat. Commun.">
        <title>Large-scale genome sequencing of mycorrhizal fungi provides insights into the early evolution of symbiotic traits.</title>
        <authorList>
            <person name="Miyauchi S."/>
            <person name="Kiss E."/>
            <person name="Kuo A."/>
            <person name="Drula E."/>
            <person name="Kohler A."/>
            <person name="Sanchez-Garcia M."/>
            <person name="Morin E."/>
            <person name="Andreopoulos B."/>
            <person name="Barry K.W."/>
            <person name="Bonito G."/>
            <person name="Buee M."/>
            <person name="Carver A."/>
            <person name="Chen C."/>
            <person name="Cichocki N."/>
            <person name="Clum A."/>
            <person name="Culley D."/>
            <person name="Crous P.W."/>
            <person name="Fauchery L."/>
            <person name="Girlanda M."/>
            <person name="Hayes R.D."/>
            <person name="Keri Z."/>
            <person name="LaButti K."/>
            <person name="Lipzen A."/>
            <person name="Lombard V."/>
            <person name="Magnuson J."/>
            <person name="Maillard F."/>
            <person name="Murat C."/>
            <person name="Nolan M."/>
            <person name="Ohm R.A."/>
            <person name="Pangilinan J."/>
            <person name="Pereira M.F."/>
            <person name="Perotto S."/>
            <person name="Peter M."/>
            <person name="Pfister S."/>
            <person name="Riley R."/>
            <person name="Sitrit Y."/>
            <person name="Stielow J.B."/>
            <person name="Szollosi G."/>
            <person name="Zifcakova L."/>
            <person name="Stursova M."/>
            <person name="Spatafora J.W."/>
            <person name="Tedersoo L."/>
            <person name="Vaario L.M."/>
            <person name="Yamada A."/>
            <person name="Yan M."/>
            <person name="Wang P."/>
            <person name="Xu J."/>
            <person name="Bruns T."/>
            <person name="Baldrian P."/>
            <person name="Vilgalys R."/>
            <person name="Dunand C."/>
            <person name="Henrissat B."/>
            <person name="Grigoriev I.V."/>
            <person name="Hibbett D."/>
            <person name="Nagy L.G."/>
            <person name="Martin F.M."/>
        </authorList>
    </citation>
    <scope>NUCLEOTIDE SEQUENCE</scope>
    <source>
        <strain evidence="1">P2</strain>
    </source>
</reference>
<dbReference type="Proteomes" id="UP000886501">
    <property type="component" value="Unassembled WGS sequence"/>
</dbReference>
<proteinExistence type="predicted"/>
<sequence length="174" mass="19719">MYPESCPDVPREGSTVKNGVSLSTGAGKTLVFVPLLKRSYHERLTTPATRFYPSSTPRTNSCHGFSGSLFFRVEYLPLCYAHPRPCLYFRGVGPPACTATVKVDCGALLGLIYDTPVQYPRSTPLFKSIPNDRPKRRNARPSPRLERLVCFLQHALWKRVHTRIHCATKRRRKT</sequence>
<name>A0ACB6YYR9_THEGA</name>
<accession>A0ACB6YYR9</accession>
<dbReference type="EMBL" id="MU118482">
    <property type="protein sequence ID" value="KAF9642432.1"/>
    <property type="molecule type" value="Genomic_DNA"/>
</dbReference>
<organism evidence="1 2">
    <name type="scientific">Thelephora ganbajun</name>
    <name type="common">Ganba fungus</name>
    <dbReference type="NCBI Taxonomy" id="370292"/>
    <lineage>
        <taxon>Eukaryota</taxon>
        <taxon>Fungi</taxon>
        <taxon>Dikarya</taxon>
        <taxon>Basidiomycota</taxon>
        <taxon>Agaricomycotina</taxon>
        <taxon>Agaricomycetes</taxon>
        <taxon>Thelephorales</taxon>
        <taxon>Thelephoraceae</taxon>
        <taxon>Thelephora</taxon>
    </lineage>
</organism>
<evidence type="ECO:0000313" key="2">
    <source>
        <dbReference type="Proteomes" id="UP000886501"/>
    </source>
</evidence>
<comment type="caution">
    <text evidence="1">The sequence shown here is derived from an EMBL/GenBank/DDBJ whole genome shotgun (WGS) entry which is preliminary data.</text>
</comment>
<gene>
    <name evidence="1" type="ORF">BDM02DRAFT_2255624</name>
</gene>
<evidence type="ECO:0000313" key="1">
    <source>
        <dbReference type="EMBL" id="KAF9642432.1"/>
    </source>
</evidence>
<protein>
    <submittedName>
        <fullName evidence="1">Uncharacterized protein</fullName>
    </submittedName>
</protein>
<reference evidence="1" key="1">
    <citation type="submission" date="2019-10" db="EMBL/GenBank/DDBJ databases">
        <authorList>
            <consortium name="DOE Joint Genome Institute"/>
            <person name="Kuo A."/>
            <person name="Miyauchi S."/>
            <person name="Kiss E."/>
            <person name="Drula E."/>
            <person name="Kohler A."/>
            <person name="Sanchez-Garcia M."/>
            <person name="Andreopoulos B."/>
            <person name="Barry K.W."/>
            <person name="Bonito G."/>
            <person name="Buee M."/>
            <person name="Carver A."/>
            <person name="Chen C."/>
            <person name="Cichocki N."/>
            <person name="Clum A."/>
            <person name="Culley D."/>
            <person name="Crous P.W."/>
            <person name="Fauchery L."/>
            <person name="Girlanda M."/>
            <person name="Hayes R."/>
            <person name="Keri Z."/>
            <person name="Labutti K."/>
            <person name="Lipzen A."/>
            <person name="Lombard V."/>
            <person name="Magnuson J."/>
            <person name="Maillard F."/>
            <person name="Morin E."/>
            <person name="Murat C."/>
            <person name="Nolan M."/>
            <person name="Ohm R."/>
            <person name="Pangilinan J."/>
            <person name="Pereira M."/>
            <person name="Perotto S."/>
            <person name="Peter M."/>
            <person name="Riley R."/>
            <person name="Sitrit Y."/>
            <person name="Stielow B."/>
            <person name="Szollosi G."/>
            <person name="Zifcakova L."/>
            <person name="Stursova M."/>
            <person name="Spatafora J.W."/>
            <person name="Tedersoo L."/>
            <person name="Vaario L.-M."/>
            <person name="Yamada A."/>
            <person name="Yan M."/>
            <person name="Wang P."/>
            <person name="Xu J."/>
            <person name="Bruns T."/>
            <person name="Baldrian P."/>
            <person name="Vilgalys R."/>
            <person name="Henrissat B."/>
            <person name="Grigoriev I.V."/>
            <person name="Hibbett D."/>
            <person name="Nagy L.G."/>
            <person name="Martin F.M."/>
        </authorList>
    </citation>
    <scope>NUCLEOTIDE SEQUENCE</scope>
    <source>
        <strain evidence="1">P2</strain>
    </source>
</reference>